<feature type="non-terminal residue" evidence="1">
    <location>
        <position position="15"/>
    </location>
</feature>
<accession>A6HBY1</accession>
<sequence length="15" mass="1671">MMKLKNSRFTAGSSI</sequence>
<organism evidence="1 2">
    <name type="scientific">Rattus norvegicus</name>
    <name type="common">Rat</name>
    <dbReference type="NCBI Taxonomy" id="10116"/>
    <lineage>
        <taxon>Eukaryota</taxon>
        <taxon>Metazoa</taxon>
        <taxon>Chordata</taxon>
        <taxon>Craniata</taxon>
        <taxon>Vertebrata</taxon>
        <taxon>Euteleostomi</taxon>
        <taxon>Mammalia</taxon>
        <taxon>Eutheria</taxon>
        <taxon>Euarchontoglires</taxon>
        <taxon>Glires</taxon>
        <taxon>Rodentia</taxon>
        <taxon>Myomorpha</taxon>
        <taxon>Muroidea</taxon>
        <taxon>Muridae</taxon>
        <taxon>Murinae</taxon>
        <taxon>Rattus</taxon>
    </lineage>
</organism>
<evidence type="ECO:0000313" key="1">
    <source>
        <dbReference type="EMBL" id="EDM03538.1"/>
    </source>
</evidence>
<protein>
    <submittedName>
        <fullName evidence="1">RCG61745</fullName>
    </submittedName>
</protein>
<proteinExistence type="predicted"/>
<name>A6HBY1_RAT</name>
<dbReference type="Proteomes" id="UP000234681">
    <property type="component" value="Chromosome 6"/>
</dbReference>
<reference evidence="2" key="1">
    <citation type="submission" date="2005-09" db="EMBL/GenBank/DDBJ databases">
        <authorList>
            <person name="Mural R.J."/>
            <person name="Li P.W."/>
            <person name="Adams M.D."/>
            <person name="Amanatides P.G."/>
            <person name="Baden-Tillson H."/>
            <person name="Barnstead M."/>
            <person name="Chin S.H."/>
            <person name="Dew I."/>
            <person name="Evans C.A."/>
            <person name="Ferriera S."/>
            <person name="Flanigan M."/>
            <person name="Fosler C."/>
            <person name="Glodek A."/>
            <person name="Gu Z."/>
            <person name="Holt R.A."/>
            <person name="Jennings D."/>
            <person name="Kraft C.L."/>
            <person name="Lu F."/>
            <person name="Nguyen T."/>
            <person name="Nusskern D.R."/>
            <person name="Pfannkoch C.M."/>
            <person name="Sitter C."/>
            <person name="Sutton G.G."/>
            <person name="Venter J.C."/>
            <person name="Wang Z."/>
            <person name="Woodage T."/>
            <person name="Zheng X.H."/>
            <person name="Zhong F."/>
        </authorList>
    </citation>
    <scope>NUCLEOTIDE SEQUENCE [LARGE SCALE GENOMIC DNA]</scope>
    <source>
        <strain>BN</strain>
        <strain evidence="2">Sprague-Dawley</strain>
    </source>
</reference>
<gene>
    <name evidence="1" type="ORF">rCG_61745</name>
</gene>
<evidence type="ECO:0000313" key="2">
    <source>
        <dbReference type="Proteomes" id="UP000234681"/>
    </source>
</evidence>
<dbReference type="EMBL" id="CH473947">
    <property type="protein sequence ID" value="EDM03538.1"/>
    <property type="molecule type" value="Genomic_DNA"/>
</dbReference>